<evidence type="ECO:0000313" key="2">
    <source>
        <dbReference type="Proteomes" id="UP000001593"/>
    </source>
</evidence>
<dbReference type="InterPro" id="IPR044792">
    <property type="entry name" value="TAR1"/>
</dbReference>
<accession>A7SWL7</accession>
<evidence type="ECO:0000313" key="1">
    <source>
        <dbReference type="EMBL" id="EDO31884.1"/>
    </source>
</evidence>
<dbReference type="EMBL" id="DS469863">
    <property type="protein sequence ID" value="EDO31884.1"/>
    <property type="molecule type" value="Genomic_DNA"/>
</dbReference>
<dbReference type="PANTHER" id="PTHR47188:SF1">
    <property type="entry name" value="PROTEIN TAR1"/>
    <property type="match status" value="1"/>
</dbReference>
<reference evidence="1 2" key="1">
    <citation type="journal article" date="2007" name="Science">
        <title>Sea anemone genome reveals ancestral eumetazoan gene repertoire and genomic organization.</title>
        <authorList>
            <person name="Putnam N.H."/>
            <person name="Srivastava M."/>
            <person name="Hellsten U."/>
            <person name="Dirks B."/>
            <person name="Chapman J."/>
            <person name="Salamov A."/>
            <person name="Terry A."/>
            <person name="Shapiro H."/>
            <person name="Lindquist E."/>
            <person name="Kapitonov V.V."/>
            <person name="Jurka J."/>
            <person name="Genikhovich G."/>
            <person name="Grigoriev I.V."/>
            <person name="Lucas S.M."/>
            <person name="Steele R.E."/>
            <person name="Finnerty J.R."/>
            <person name="Technau U."/>
            <person name="Martindale M.Q."/>
            <person name="Rokhsar D.S."/>
        </authorList>
    </citation>
    <scope>NUCLEOTIDE SEQUENCE [LARGE SCALE GENOMIC DNA]</scope>
    <source>
        <strain evidence="2">CH2 X CH6</strain>
    </source>
</reference>
<dbReference type="PANTHER" id="PTHR47188">
    <property type="entry name" value="PROTEIN TAR1"/>
    <property type="match status" value="1"/>
</dbReference>
<dbReference type="PhylomeDB" id="A7SWL7"/>
<evidence type="ECO:0008006" key="3">
    <source>
        <dbReference type="Google" id="ProtNLM"/>
    </source>
</evidence>
<dbReference type="eggNOG" id="KOG4853">
    <property type="taxonomic scope" value="Eukaryota"/>
</dbReference>
<feature type="non-terminal residue" evidence="1">
    <location>
        <position position="76"/>
    </location>
</feature>
<proteinExistence type="predicted"/>
<dbReference type="OMA" id="VYQPFWA"/>
<sequence>IADPIRFPYNGFTYFLTLFSKCFSSFPHGTCSLSVSCQYLALDGVYQPFWAAFPNNPTRRKHIVNGRGRRRRGFHP</sequence>
<feature type="non-terminal residue" evidence="1">
    <location>
        <position position="1"/>
    </location>
</feature>
<protein>
    <recommendedName>
        <fullName evidence="3">Protein TAR1</fullName>
    </recommendedName>
</protein>
<gene>
    <name evidence="1" type="ORF">NEMVEDRAFT_v1g67728</name>
</gene>
<dbReference type="InParanoid" id="A7SWL7"/>
<dbReference type="Proteomes" id="UP000001593">
    <property type="component" value="Unassembled WGS sequence"/>
</dbReference>
<dbReference type="AlphaFoldDB" id="A7SWL7"/>
<keyword evidence="2" id="KW-1185">Reference proteome</keyword>
<dbReference type="HOGENOM" id="CLU_159707_0_0_1"/>
<dbReference type="GO" id="GO:0043457">
    <property type="term" value="P:regulation of cellular respiration"/>
    <property type="evidence" value="ECO:0007669"/>
    <property type="project" value="InterPro"/>
</dbReference>
<organism evidence="1 2">
    <name type="scientific">Nematostella vectensis</name>
    <name type="common">Starlet sea anemone</name>
    <dbReference type="NCBI Taxonomy" id="45351"/>
    <lineage>
        <taxon>Eukaryota</taxon>
        <taxon>Metazoa</taxon>
        <taxon>Cnidaria</taxon>
        <taxon>Anthozoa</taxon>
        <taxon>Hexacorallia</taxon>
        <taxon>Actiniaria</taxon>
        <taxon>Edwardsiidae</taxon>
        <taxon>Nematostella</taxon>
    </lineage>
</organism>
<name>A7SWL7_NEMVE</name>